<dbReference type="PANTHER" id="PTHR33392">
    <property type="entry name" value="POLYISOPRENYL-TEICHOIC ACID--PEPTIDOGLYCAN TEICHOIC ACID TRANSFERASE TAGU"/>
    <property type="match status" value="1"/>
</dbReference>
<accession>A0ABT2SLJ5</accession>
<evidence type="ECO:0000259" key="3">
    <source>
        <dbReference type="Pfam" id="PF03816"/>
    </source>
</evidence>
<protein>
    <submittedName>
        <fullName evidence="4">LCP family protein</fullName>
    </submittedName>
</protein>
<feature type="domain" description="Cell envelope-related transcriptional attenuator" evidence="3">
    <location>
        <begin position="164"/>
        <end position="324"/>
    </location>
</feature>
<evidence type="ECO:0000256" key="1">
    <source>
        <dbReference type="ARBA" id="ARBA00006068"/>
    </source>
</evidence>
<dbReference type="EMBL" id="JAOQKE010000008">
    <property type="protein sequence ID" value="MCU6725379.1"/>
    <property type="molecule type" value="Genomic_DNA"/>
</dbReference>
<name>A0ABT2SLJ5_9FIRM</name>
<organism evidence="4 5">
    <name type="scientific">Muricoprocola aceti</name>
    <dbReference type="NCBI Taxonomy" id="2981772"/>
    <lineage>
        <taxon>Bacteria</taxon>
        <taxon>Bacillati</taxon>
        <taxon>Bacillota</taxon>
        <taxon>Clostridia</taxon>
        <taxon>Lachnospirales</taxon>
        <taxon>Lachnospiraceae</taxon>
        <taxon>Muricoprocola</taxon>
    </lineage>
</organism>
<evidence type="ECO:0000313" key="4">
    <source>
        <dbReference type="EMBL" id="MCU6725379.1"/>
    </source>
</evidence>
<feature type="region of interest" description="Disordered" evidence="2">
    <location>
        <begin position="91"/>
        <end position="110"/>
    </location>
</feature>
<evidence type="ECO:0000313" key="5">
    <source>
        <dbReference type="Proteomes" id="UP001652338"/>
    </source>
</evidence>
<feature type="region of interest" description="Disordered" evidence="2">
    <location>
        <begin position="401"/>
        <end position="425"/>
    </location>
</feature>
<feature type="compositionally biased region" description="Basic and acidic residues" evidence="2">
    <location>
        <begin position="58"/>
        <end position="74"/>
    </location>
</feature>
<dbReference type="RefSeq" id="WP_262654675.1">
    <property type="nucleotide sequence ID" value="NZ_JAOQKE010000008.1"/>
</dbReference>
<dbReference type="Proteomes" id="UP001652338">
    <property type="component" value="Unassembled WGS sequence"/>
</dbReference>
<dbReference type="InterPro" id="IPR050922">
    <property type="entry name" value="LytR/CpsA/Psr_CW_biosynth"/>
</dbReference>
<gene>
    <name evidence="4" type="ORF">OCV47_08455</name>
</gene>
<dbReference type="Gene3D" id="3.40.630.190">
    <property type="entry name" value="LCP protein"/>
    <property type="match status" value="1"/>
</dbReference>
<dbReference type="NCBIfam" id="TIGR00350">
    <property type="entry name" value="lytR_cpsA_psr"/>
    <property type="match status" value="1"/>
</dbReference>
<sequence length="425" mass="47162">MEKKNKKRSKRKIAAIVCLILVVLVVGAAGSAYSVFKMKFYDKSNYVRRGTYVAAANTEKKAKEGEKQDVEVRTSTEVSHSSTAAQKIHNASAVAVSSAPETEEGDSSRTLISSSFRSSSVQKTTEKKESSMLGKMAKQFFSQKDTYNLLLLGVDRRDESWNGNSDVVLLVTVNKEKKTVYLTSFLRDLYADIPGVGVRKLNAACANGGPELTIQTLEENYHVEIDNYAMVDFNAMIDVVDALGGVDLEIDEDERVTANDYITCMCEDNGVDPKPYYIKKAGKVHLNGYQAVGYARNRYTGKGSDFGRTQRQRNVLLAIAEKAQNGDFASLSDTIEGVMPYITHDIPEFEMIGLIMQIGTWMNYDIQQQHIPYDGEYTSQNEILVPNDMNATVEKLTSILYGDGEIETESETESESESETETEAS</sequence>
<keyword evidence="5" id="KW-1185">Reference proteome</keyword>
<dbReference type="InterPro" id="IPR004474">
    <property type="entry name" value="LytR_CpsA_psr"/>
</dbReference>
<evidence type="ECO:0000256" key="2">
    <source>
        <dbReference type="SAM" id="MobiDB-lite"/>
    </source>
</evidence>
<dbReference type="PANTHER" id="PTHR33392:SF6">
    <property type="entry name" value="POLYISOPRENYL-TEICHOIC ACID--PEPTIDOGLYCAN TEICHOIC ACID TRANSFERASE TAGU"/>
    <property type="match status" value="1"/>
</dbReference>
<reference evidence="4 5" key="1">
    <citation type="journal article" date="2021" name="ISME Commun">
        <title>Automated analysis of genomic sequences facilitates high-throughput and comprehensive description of bacteria.</title>
        <authorList>
            <person name="Hitch T.C.A."/>
        </authorList>
    </citation>
    <scope>NUCLEOTIDE SEQUENCE [LARGE SCALE GENOMIC DNA]</scope>
    <source>
        <strain evidence="4 5">Sanger_29</strain>
    </source>
</reference>
<proteinExistence type="inferred from homology"/>
<comment type="similarity">
    <text evidence="1">Belongs to the LytR/CpsA/Psr (LCP) family.</text>
</comment>
<comment type="caution">
    <text evidence="4">The sequence shown here is derived from an EMBL/GenBank/DDBJ whole genome shotgun (WGS) entry which is preliminary data.</text>
</comment>
<dbReference type="Pfam" id="PF03816">
    <property type="entry name" value="LytR_cpsA_psr"/>
    <property type="match status" value="1"/>
</dbReference>
<feature type="region of interest" description="Disordered" evidence="2">
    <location>
        <begin position="58"/>
        <end position="85"/>
    </location>
</feature>
<feature type="compositionally biased region" description="Acidic residues" evidence="2">
    <location>
        <begin position="404"/>
        <end position="425"/>
    </location>
</feature>
<feature type="compositionally biased region" description="Polar residues" evidence="2">
    <location>
        <begin position="75"/>
        <end position="85"/>
    </location>
</feature>